<dbReference type="HOGENOM" id="CLU_000960_1_3_5"/>
<evidence type="ECO:0000256" key="5">
    <source>
        <dbReference type="ARBA" id="ARBA00022963"/>
    </source>
</evidence>
<evidence type="ECO:0000313" key="12">
    <source>
        <dbReference type="EMBL" id="ADJ24346.1"/>
    </source>
</evidence>
<feature type="active site" description="Proton acceptor" evidence="9">
    <location>
        <position position="476"/>
    </location>
</feature>
<dbReference type="SUPFAM" id="SSF51206">
    <property type="entry name" value="cAMP-binding domain-like"/>
    <property type="match status" value="1"/>
</dbReference>
<dbReference type="OrthoDB" id="5290098at2"/>
<dbReference type="AlphaFoldDB" id="D8JSQ2"/>
<dbReference type="Pfam" id="PF00027">
    <property type="entry name" value="cNMP_binding"/>
    <property type="match status" value="1"/>
</dbReference>
<evidence type="ECO:0000256" key="7">
    <source>
        <dbReference type="ARBA" id="ARBA00023098"/>
    </source>
</evidence>
<evidence type="ECO:0000256" key="6">
    <source>
        <dbReference type="ARBA" id="ARBA00022989"/>
    </source>
</evidence>
<proteinExistence type="inferred from homology"/>
<dbReference type="InterPro" id="IPR056556">
    <property type="entry name" value="NTE1_P-loop_dom"/>
</dbReference>
<evidence type="ECO:0000256" key="2">
    <source>
        <dbReference type="ARBA" id="ARBA00006636"/>
    </source>
</evidence>
<evidence type="ECO:0000259" key="10">
    <source>
        <dbReference type="PROSITE" id="PS50042"/>
    </source>
</evidence>
<dbReference type="Gene3D" id="2.60.120.10">
    <property type="entry name" value="Jelly Rolls"/>
    <property type="match status" value="1"/>
</dbReference>
<dbReference type="GO" id="GO:0016020">
    <property type="term" value="C:membrane"/>
    <property type="evidence" value="ECO:0007669"/>
    <property type="project" value="UniProtKB-SubCell"/>
</dbReference>
<dbReference type="SMART" id="SM00100">
    <property type="entry name" value="cNMP"/>
    <property type="match status" value="1"/>
</dbReference>
<dbReference type="PANTHER" id="PTHR14226">
    <property type="entry name" value="NEUROPATHY TARGET ESTERASE/SWISS CHEESE D.MELANOGASTER"/>
    <property type="match status" value="1"/>
</dbReference>
<keyword evidence="3" id="KW-0812">Transmembrane</keyword>
<dbReference type="RefSeq" id="WP_013216505.1">
    <property type="nucleotide sequence ID" value="NC_014313.1"/>
</dbReference>
<dbReference type="CDD" id="cd00038">
    <property type="entry name" value="CAP_ED"/>
    <property type="match status" value="1"/>
</dbReference>
<feature type="domain" description="Cyclic nucleotide-binding" evidence="10">
    <location>
        <begin position="13"/>
        <end position="130"/>
    </location>
</feature>
<sequence length="611" mass="67006">MSFKPFSLSSVTTFRDLPPNVLRSLEERLQPVSVRHGDCVVRQGEIADALHVVVSGRFAVEIDGHDEPVAEITHGSTIGEIAFFTGGARTATVRAIRDGVVVRLTRDDFNSISEASPAIWAALTATLAERLAMQTRLHADLRRDIGVNVPRPRPRTLAVVGCADVQIDPQFLRDFASIAAARPGTVIATRETLRDVLGRDPRDDEDLTAALNELETRYSTVVFIADREPTAWSAKCIRQADELLLVAASSDDPIGCAVPLGALEAFALTLHPPHSRRMAIVHRRKGIVQGTRHWLVGREPAMHHHVALGDSEDVARLWRFIVGEALGFVACGGGAYCAAHVGIYQAFREAGVGFDLIGGTSGGAAMAAAIAQDADPLDIDAGVHRMFIEGRAMARYTVPRYSLLDHAHFDHHLEKEYGAVRIEDLWKPYFAVSADLTAYEPEVHRRGSLWQAIRASAAIPGLLPPFYTDDGRMLVDGSVIANVPIDTMHRLKRGPNVVVSFDTGDRQQFPVDYASLPKRRELIWQLLNPRSTGRTPHAPSAATVLVRSLMANRGHFERHLTADDWLLVPPTPPGMGALDWRRHSEIMTGAYTYTRNAIETRGLPLFLSSGH</sequence>
<dbReference type="Gene3D" id="3.40.1090.10">
    <property type="entry name" value="Cytosolic phospholipase A2 catalytic domain"/>
    <property type="match status" value="2"/>
</dbReference>
<accession>D8JSQ2</accession>
<evidence type="ECO:0000259" key="11">
    <source>
        <dbReference type="PROSITE" id="PS51635"/>
    </source>
</evidence>
<evidence type="ECO:0000313" key="13">
    <source>
        <dbReference type="Proteomes" id="UP000002033"/>
    </source>
</evidence>
<dbReference type="SUPFAM" id="SSF52151">
    <property type="entry name" value="FabD/lysophospholipase-like"/>
    <property type="match status" value="1"/>
</dbReference>
<comment type="subcellular location">
    <subcellularLocation>
        <location evidence="1">Membrane</location>
    </subcellularLocation>
</comment>
<dbReference type="PROSITE" id="PS50042">
    <property type="entry name" value="CNMP_BINDING_3"/>
    <property type="match status" value="1"/>
</dbReference>
<feature type="domain" description="PNPLA" evidence="11">
    <location>
        <begin position="328"/>
        <end position="489"/>
    </location>
</feature>
<dbReference type="GO" id="GO:0004622">
    <property type="term" value="F:phosphatidylcholine lysophospholipase activity"/>
    <property type="evidence" value="ECO:0007669"/>
    <property type="project" value="UniProtKB-ARBA"/>
</dbReference>
<dbReference type="PROSITE" id="PS51635">
    <property type="entry name" value="PNPLA"/>
    <property type="match status" value="1"/>
</dbReference>
<dbReference type="InterPro" id="IPR050301">
    <property type="entry name" value="NTE"/>
</dbReference>
<dbReference type="InterPro" id="IPR018490">
    <property type="entry name" value="cNMP-bd_dom_sf"/>
</dbReference>
<feature type="short sequence motif" description="GXSXG" evidence="9">
    <location>
        <begin position="359"/>
        <end position="363"/>
    </location>
</feature>
<dbReference type="Proteomes" id="UP000002033">
    <property type="component" value="Chromosome"/>
</dbReference>
<dbReference type="eggNOG" id="COG0664">
    <property type="taxonomic scope" value="Bacteria"/>
</dbReference>
<evidence type="ECO:0000256" key="4">
    <source>
        <dbReference type="ARBA" id="ARBA00022801"/>
    </source>
</evidence>
<evidence type="ECO:0000256" key="9">
    <source>
        <dbReference type="PROSITE-ProRule" id="PRU01161"/>
    </source>
</evidence>
<dbReference type="GO" id="GO:0016042">
    <property type="term" value="P:lipid catabolic process"/>
    <property type="evidence" value="ECO:0007669"/>
    <property type="project" value="UniProtKB-UniRule"/>
</dbReference>
<dbReference type="Pfam" id="PF01734">
    <property type="entry name" value="Patatin"/>
    <property type="match status" value="1"/>
</dbReference>
<reference evidence="13" key="1">
    <citation type="journal article" date="2011" name="J. Bacteriol.">
        <title>Genome sequences of eight morphologically diverse alphaproteobacteria.</title>
        <authorList>
            <consortium name="US DOE Joint Genome Institute"/>
            <person name="Brown P.J."/>
            <person name="Kysela D.T."/>
            <person name="Buechlein A."/>
            <person name="Hemmerich C."/>
            <person name="Brun Y.V."/>
        </authorList>
    </citation>
    <scope>NUCLEOTIDE SEQUENCE [LARGE SCALE GENOMIC DNA]</scope>
    <source>
        <strain evidence="13">ATCC 51888 / DSM 1869 / NCIB 11706 / TK 0415</strain>
    </source>
</reference>
<evidence type="ECO:0000256" key="8">
    <source>
        <dbReference type="ARBA" id="ARBA00023136"/>
    </source>
</evidence>
<dbReference type="InterPro" id="IPR002641">
    <property type="entry name" value="PNPLA_dom"/>
</dbReference>
<organism evidence="12 13">
    <name type="scientific">Hyphomicrobium denitrificans (strain ATCC 51888 / DSM 1869 / NCIMB 11706 / TK 0415)</name>
    <dbReference type="NCBI Taxonomy" id="582899"/>
    <lineage>
        <taxon>Bacteria</taxon>
        <taxon>Pseudomonadati</taxon>
        <taxon>Pseudomonadota</taxon>
        <taxon>Alphaproteobacteria</taxon>
        <taxon>Hyphomicrobiales</taxon>
        <taxon>Hyphomicrobiaceae</taxon>
        <taxon>Hyphomicrobium</taxon>
    </lineage>
</organism>
<gene>
    <name evidence="12" type="ordered locus">Hden_2550</name>
</gene>
<keyword evidence="6" id="KW-1133">Transmembrane helix</keyword>
<dbReference type="eggNOG" id="COG1752">
    <property type="taxonomic scope" value="Bacteria"/>
</dbReference>
<dbReference type="STRING" id="582899.Hden_2550"/>
<comment type="caution">
    <text evidence="9">Lacks conserved residue(s) required for the propagation of feature annotation.</text>
</comment>
<dbReference type="InterPro" id="IPR016035">
    <property type="entry name" value="Acyl_Trfase/lysoPLipase"/>
</dbReference>
<protein>
    <submittedName>
        <fullName evidence="12">Cyclic nucleotide-binding protein</fullName>
    </submittedName>
</protein>
<keyword evidence="5 9" id="KW-0442">Lipid degradation</keyword>
<feature type="active site" description="Nucleophile" evidence="9">
    <location>
        <position position="361"/>
    </location>
</feature>
<evidence type="ECO:0000256" key="3">
    <source>
        <dbReference type="ARBA" id="ARBA00022692"/>
    </source>
</evidence>
<dbReference type="Pfam" id="PF24179">
    <property type="entry name" value="NTE_Ploop"/>
    <property type="match status" value="1"/>
</dbReference>
<keyword evidence="7 9" id="KW-0443">Lipid metabolism</keyword>
<keyword evidence="13" id="KW-1185">Reference proteome</keyword>
<dbReference type="PANTHER" id="PTHR14226:SF29">
    <property type="entry name" value="NEUROPATHY TARGET ESTERASE SWS"/>
    <property type="match status" value="1"/>
</dbReference>
<evidence type="ECO:0000256" key="1">
    <source>
        <dbReference type="ARBA" id="ARBA00004370"/>
    </source>
</evidence>
<keyword evidence="4 9" id="KW-0378">Hydrolase</keyword>
<dbReference type="InterPro" id="IPR000595">
    <property type="entry name" value="cNMP-bd_dom"/>
</dbReference>
<keyword evidence="8" id="KW-0472">Membrane</keyword>
<comment type="similarity">
    <text evidence="2">Belongs to the NTE family.</text>
</comment>
<dbReference type="KEGG" id="hdn:Hden_2550"/>
<name>D8JSQ2_HYPDA</name>
<dbReference type="EMBL" id="CP002083">
    <property type="protein sequence ID" value="ADJ24346.1"/>
    <property type="molecule type" value="Genomic_DNA"/>
</dbReference>
<dbReference type="InterPro" id="IPR014710">
    <property type="entry name" value="RmlC-like_jellyroll"/>
</dbReference>